<evidence type="ECO:0000313" key="3">
    <source>
        <dbReference type="EMBL" id="KAF1852157.1"/>
    </source>
</evidence>
<keyword evidence="2" id="KW-0472">Membrane</keyword>
<dbReference type="OrthoDB" id="5401332at2759"/>
<feature type="compositionally biased region" description="Polar residues" evidence="1">
    <location>
        <begin position="432"/>
        <end position="456"/>
    </location>
</feature>
<feature type="region of interest" description="Disordered" evidence="1">
    <location>
        <begin position="187"/>
        <end position="514"/>
    </location>
</feature>
<evidence type="ECO:0008006" key="5">
    <source>
        <dbReference type="Google" id="ProtNLM"/>
    </source>
</evidence>
<feature type="compositionally biased region" description="Polar residues" evidence="1">
    <location>
        <begin position="370"/>
        <end position="394"/>
    </location>
</feature>
<protein>
    <recommendedName>
        <fullName evidence="5">Fibroin-3 related protein</fullName>
    </recommendedName>
</protein>
<dbReference type="RefSeq" id="XP_040794720.1">
    <property type="nucleotide sequence ID" value="XM_040936497.1"/>
</dbReference>
<dbReference type="EMBL" id="ML976614">
    <property type="protein sequence ID" value="KAF1852157.1"/>
    <property type="molecule type" value="Genomic_DNA"/>
</dbReference>
<dbReference type="GO" id="GO:0005886">
    <property type="term" value="C:plasma membrane"/>
    <property type="evidence" value="ECO:0007669"/>
    <property type="project" value="TreeGrafter"/>
</dbReference>
<feature type="compositionally biased region" description="Low complexity" evidence="1">
    <location>
        <begin position="337"/>
        <end position="350"/>
    </location>
</feature>
<keyword evidence="2" id="KW-0812">Transmembrane</keyword>
<dbReference type="GeneID" id="63853747"/>
<evidence type="ECO:0000256" key="1">
    <source>
        <dbReference type="SAM" id="MobiDB-lite"/>
    </source>
</evidence>
<keyword evidence="4" id="KW-1185">Reference proteome</keyword>
<accession>A0A9P4LF86</accession>
<dbReference type="Proteomes" id="UP000800039">
    <property type="component" value="Unassembled WGS sequence"/>
</dbReference>
<dbReference type="InterPro" id="IPR037504">
    <property type="entry name" value="PSI_induc_2"/>
</dbReference>
<keyword evidence="2" id="KW-1133">Transmembrane helix</keyword>
<feature type="compositionally biased region" description="Basic and acidic residues" evidence="1">
    <location>
        <begin position="313"/>
        <end position="330"/>
    </location>
</feature>
<dbReference type="GO" id="GO:0005935">
    <property type="term" value="C:cellular bud neck"/>
    <property type="evidence" value="ECO:0007669"/>
    <property type="project" value="TreeGrafter"/>
</dbReference>
<dbReference type="PANTHER" id="PTHR40018">
    <property type="entry name" value="[PSI+] INDUCTION PROTEIN 2"/>
    <property type="match status" value="1"/>
</dbReference>
<name>A0A9P4LF86_9PLEO</name>
<feature type="compositionally biased region" description="Low complexity" evidence="1">
    <location>
        <begin position="470"/>
        <end position="501"/>
    </location>
</feature>
<dbReference type="AlphaFoldDB" id="A0A9P4LF86"/>
<feature type="compositionally biased region" description="Polar residues" evidence="1">
    <location>
        <begin position="196"/>
        <end position="207"/>
    </location>
</feature>
<feature type="transmembrane region" description="Helical" evidence="2">
    <location>
        <begin position="32"/>
        <end position="53"/>
    </location>
</feature>
<comment type="caution">
    <text evidence="3">The sequence shown here is derived from an EMBL/GenBank/DDBJ whole genome shotgun (WGS) entry which is preliminary data.</text>
</comment>
<evidence type="ECO:0000313" key="4">
    <source>
        <dbReference type="Proteomes" id="UP000800039"/>
    </source>
</evidence>
<feature type="compositionally biased region" description="Polar residues" evidence="1">
    <location>
        <begin position="292"/>
        <end position="312"/>
    </location>
</feature>
<organism evidence="3 4">
    <name type="scientific">Cucurbitaria berberidis CBS 394.84</name>
    <dbReference type="NCBI Taxonomy" id="1168544"/>
    <lineage>
        <taxon>Eukaryota</taxon>
        <taxon>Fungi</taxon>
        <taxon>Dikarya</taxon>
        <taxon>Ascomycota</taxon>
        <taxon>Pezizomycotina</taxon>
        <taxon>Dothideomycetes</taxon>
        <taxon>Pleosporomycetidae</taxon>
        <taxon>Pleosporales</taxon>
        <taxon>Pleosporineae</taxon>
        <taxon>Cucurbitariaceae</taxon>
        <taxon>Cucurbitaria</taxon>
    </lineage>
</organism>
<dbReference type="PANTHER" id="PTHR40018:SF1">
    <property type="entry name" value="[PSI+] INDUCTION PROTEIN 2"/>
    <property type="match status" value="1"/>
</dbReference>
<sequence length="514" mass="55453">MPALFARQNPLDEARKTLSSWDNCMAKSYCKWPVIVVIVVGSLILLSIVISIARCICCGAECVCCCFKCCSCCCGGGRSGHKRVKSEPTPIYPPTGAANPYAAAHAVAPPAPPIDSRAANQQYQSNAMPAFTPTPAAAPAAERPQFATFASADKPVNEDALPAMPTWKDGRDVHVAVEEKAVPEKQGDMEMDRLNHNGSVTNGSTTGVAAMGGARRSPSGRTPLQRTPTGDSYGFPPSYQSESFVGAGPRNSPGPYGSQNARPYAQQDDYRRGSPGPNSNLSPIYGPGEGYSQVQQFGRRSPGQPQAYNQYNGHDRYDPHDQYNEPDRRFRSPPPNANNYNYGFNNPSPYEDFAPAPAQQRSHTPGYAPSESTRYEPSTAPTYTSQAPVQQRSHTPGYPQPDSTRFEPSTTPVYPGQATPQQRSHTPGYAPSDSTGYEPSAAPTYTSQAPVQQRSHTPGYEPSAAPAYTGQQSYSPQGGYPGQQSYQPFQPGAPQGQQQPGMRRAYDGSNKEYQ</sequence>
<feature type="compositionally biased region" description="Polar residues" evidence="1">
    <location>
        <begin position="219"/>
        <end position="230"/>
    </location>
</feature>
<proteinExistence type="predicted"/>
<evidence type="ECO:0000256" key="2">
    <source>
        <dbReference type="SAM" id="Phobius"/>
    </source>
</evidence>
<reference evidence="3" key="1">
    <citation type="submission" date="2020-01" db="EMBL/GenBank/DDBJ databases">
        <authorList>
            <consortium name="DOE Joint Genome Institute"/>
            <person name="Haridas S."/>
            <person name="Albert R."/>
            <person name="Binder M."/>
            <person name="Bloem J."/>
            <person name="Labutti K."/>
            <person name="Salamov A."/>
            <person name="Andreopoulos B."/>
            <person name="Baker S.E."/>
            <person name="Barry K."/>
            <person name="Bills G."/>
            <person name="Bluhm B.H."/>
            <person name="Cannon C."/>
            <person name="Castanera R."/>
            <person name="Culley D.E."/>
            <person name="Daum C."/>
            <person name="Ezra D."/>
            <person name="Gonzalez J.B."/>
            <person name="Henrissat B."/>
            <person name="Kuo A."/>
            <person name="Liang C."/>
            <person name="Lipzen A."/>
            <person name="Lutzoni F."/>
            <person name="Magnuson J."/>
            <person name="Mondo S."/>
            <person name="Nolan M."/>
            <person name="Ohm R."/>
            <person name="Pangilinan J."/>
            <person name="Park H.-J."/>
            <person name="Ramirez L."/>
            <person name="Alfaro M."/>
            <person name="Sun H."/>
            <person name="Tritt A."/>
            <person name="Yoshinaga Y."/>
            <person name="Zwiers L.-H."/>
            <person name="Turgeon B.G."/>
            <person name="Goodwin S.B."/>
            <person name="Spatafora J.W."/>
            <person name="Crous P.W."/>
            <person name="Grigoriev I.V."/>
        </authorList>
    </citation>
    <scope>NUCLEOTIDE SEQUENCE</scope>
    <source>
        <strain evidence="3">CBS 394.84</strain>
    </source>
</reference>
<feature type="compositionally biased region" description="Basic and acidic residues" evidence="1">
    <location>
        <begin position="504"/>
        <end position="514"/>
    </location>
</feature>
<gene>
    <name evidence="3" type="ORF">K460DRAFT_402144</name>
</gene>
<feature type="compositionally biased region" description="Polar residues" evidence="1">
    <location>
        <begin position="401"/>
        <end position="425"/>
    </location>
</feature>